<evidence type="ECO:0000259" key="4">
    <source>
        <dbReference type="SMART" id="SM00479"/>
    </source>
</evidence>
<dbReference type="InterPro" id="IPR012337">
    <property type="entry name" value="RNaseH-like_sf"/>
</dbReference>
<dbReference type="CDD" id="cd06127">
    <property type="entry name" value="DEDDh"/>
    <property type="match status" value="1"/>
</dbReference>
<dbReference type="Pfam" id="PF00929">
    <property type="entry name" value="RNase_T"/>
    <property type="match status" value="1"/>
</dbReference>
<dbReference type="InterPro" id="IPR013520">
    <property type="entry name" value="Ribonucl_H"/>
</dbReference>
<dbReference type="PANTHER" id="PTHR30231:SF4">
    <property type="entry name" value="PROTEIN NEN2"/>
    <property type="match status" value="1"/>
</dbReference>
<protein>
    <submittedName>
        <fullName evidence="5">DNA polymerase-3 subunit epsilon</fullName>
    </submittedName>
</protein>
<dbReference type="NCBIfam" id="NF006602">
    <property type="entry name" value="PRK09146.1"/>
    <property type="match status" value="1"/>
</dbReference>
<dbReference type="InterPro" id="IPR036397">
    <property type="entry name" value="RNaseH_sf"/>
</dbReference>
<organism evidence="5 6">
    <name type="scientific">Neptunomonas qingdaonensis</name>
    <dbReference type="NCBI Taxonomy" id="1045558"/>
    <lineage>
        <taxon>Bacteria</taxon>
        <taxon>Pseudomonadati</taxon>
        <taxon>Pseudomonadota</taxon>
        <taxon>Gammaproteobacteria</taxon>
        <taxon>Oceanospirillales</taxon>
        <taxon>Oceanospirillaceae</taxon>
        <taxon>Neptunomonas</taxon>
    </lineage>
</organism>
<dbReference type="EMBL" id="FOOU01000011">
    <property type="protein sequence ID" value="SFG69895.1"/>
    <property type="molecule type" value="Genomic_DNA"/>
</dbReference>
<keyword evidence="3" id="KW-0269">Exonuclease</keyword>
<dbReference type="SMART" id="SM00479">
    <property type="entry name" value="EXOIII"/>
    <property type="match status" value="1"/>
</dbReference>
<dbReference type="Proteomes" id="UP000198623">
    <property type="component" value="Unassembled WGS sequence"/>
</dbReference>
<evidence type="ECO:0000256" key="3">
    <source>
        <dbReference type="ARBA" id="ARBA00022839"/>
    </source>
</evidence>
<keyword evidence="6" id="KW-1185">Reference proteome</keyword>
<reference evidence="6" key="1">
    <citation type="submission" date="2016-10" db="EMBL/GenBank/DDBJ databases">
        <authorList>
            <person name="Varghese N."/>
            <person name="Submissions S."/>
        </authorList>
    </citation>
    <scope>NUCLEOTIDE SEQUENCE [LARGE SCALE GENOMIC DNA]</scope>
    <source>
        <strain evidence="6">CGMCC 1.10971</strain>
    </source>
</reference>
<dbReference type="AlphaFoldDB" id="A0A1I2TYA0"/>
<dbReference type="GO" id="GO:0003676">
    <property type="term" value="F:nucleic acid binding"/>
    <property type="evidence" value="ECO:0007669"/>
    <property type="project" value="InterPro"/>
</dbReference>
<dbReference type="GO" id="GO:0006259">
    <property type="term" value="P:DNA metabolic process"/>
    <property type="evidence" value="ECO:0007669"/>
    <property type="project" value="UniProtKB-ARBA"/>
</dbReference>
<proteinExistence type="predicted"/>
<dbReference type="GO" id="GO:0008408">
    <property type="term" value="F:3'-5' exonuclease activity"/>
    <property type="evidence" value="ECO:0007669"/>
    <property type="project" value="TreeGrafter"/>
</dbReference>
<keyword evidence="2" id="KW-0378">Hydrolase</keyword>
<dbReference type="GO" id="GO:0005829">
    <property type="term" value="C:cytosol"/>
    <property type="evidence" value="ECO:0007669"/>
    <property type="project" value="TreeGrafter"/>
</dbReference>
<dbReference type="Gene3D" id="3.30.420.10">
    <property type="entry name" value="Ribonuclease H-like superfamily/Ribonuclease H"/>
    <property type="match status" value="1"/>
</dbReference>
<evidence type="ECO:0000313" key="6">
    <source>
        <dbReference type="Proteomes" id="UP000198623"/>
    </source>
</evidence>
<gene>
    <name evidence="5" type="ORF">SAMN05216175_11192</name>
</gene>
<dbReference type="RefSeq" id="WP_198064017.1">
    <property type="nucleotide sequence ID" value="NZ_FOOU01000011.1"/>
</dbReference>
<accession>A0A1I2TYA0</accession>
<dbReference type="PANTHER" id="PTHR30231">
    <property type="entry name" value="DNA POLYMERASE III SUBUNIT EPSILON"/>
    <property type="match status" value="1"/>
</dbReference>
<dbReference type="SUPFAM" id="SSF53098">
    <property type="entry name" value="Ribonuclease H-like"/>
    <property type="match status" value="1"/>
</dbReference>
<feature type="domain" description="Exonuclease" evidence="4">
    <location>
        <begin position="46"/>
        <end position="226"/>
    </location>
</feature>
<evidence type="ECO:0000256" key="2">
    <source>
        <dbReference type="ARBA" id="ARBA00022801"/>
    </source>
</evidence>
<name>A0A1I2TYA0_9GAMM</name>
<evidence type="ECO:0000313" key="5">
    <source>
        <dbReference type="EMBL" id="SFG69895.1"/>
    </source>
</evidence>
<sequence>MTTERDLPLDWVEYYMQRSTSCKSEMVFDFYRQGVINPETPIRQAPMVAMDFETTGLSLEDSEIVSIGLVPFDIRRIYCGESKHWVVKPEQDMTEESIVFHGITHSAVEAAPPLEVILDEVLDAIEGKLVVVHYRYIEREFFHKAVMELLHEPLLFPLLDTMQIEANILKGQQGFFEKLLKKPLDPVRLGYCRRRYNLPHYDAHNALTDAVATAELLQAQIAHHLDPDMPVKDLWA</sequence>
<dbReference type="STRING" id="1045558.SAMN05216175_11192"/>
<keyword evidence="1" id="KW-0540">Nuclease</keyword>
<evidence type="ECO:0000256" key="1">
    <source>
        <dbReference type="ARBA" id="ARBA00022722"/>
    </source>
</evidence>